<name>A0A6A5R0D2_AMPQU</name>
<protein>
    <submittedName>
        <fullName evidence="2">Uncharacterized protein</fullName>
    </submittedName>
</protein>
<feature type="compositionally biased region" description="Low complexity" evidence="1">
    <location>
        <begin position="378"/>
        <end position="391"/>
    </location>
</feature>
<feature type="compositionally biased region" description="Polar residues" evidence="1">
    <location>
        <begin position="183"/>
        <end position="192"/>
    </location>
</feature>
<feature type="compositionally biased region" description="Basic and acidic residues" evidence="1">
    <location>
        <begin position="483"/>
        <end position="493"/>
    </location>
</feature>
<accession>A0A6A5R0D2</accession>
<dbReference type="GO" id="GO:0003677">
    <property type="term" value="F:DNA binding"/>
    <property type="evidence" value="ECO:0007669"/>
    <property type="project" value="InterPro"/>
</dbReference>
<gene>
    <name evidence="2" type="ORF">BDU57DRAFT_18409</name>
</gene>
<evidence type="ECO:0000313" key="3">
    <source>
        <dbReference type="Proteomes" id="UP000800096"/>
    </source>
</evidence>
<feature type="compositionally biased region" description="Acidic residues" evidence="1">
    <location>
        <begin position="634"/>
        <end position="643"/>
    </location>
</feature>
<feature type="compositionally biased region" description="Acidic residues" evidence="1">
    <location>
        <begin position="360"/>
        <end position="371"/>
    </location>
</feature>
<sequence length="643" mass="69269">MSLVLAPSTCNFSSKMAPNGHTSTGSRSADRSAKGGMRASWLKRRGSAEFKSWQAENPTQHIDYDAWKDSEHVKGVSLYYAAMQIWDETDSSEAEVEQLKVEGRPRAVRAQSTREPKKTVKINGNGLSRSVGSVIPSATAHSEDLNLSGQKKRKQKKKFLSEEMVASDDSEDIDATTPLVEATTPSAPTVTLNGRRKSSNRKPRKEPISEETISPEDEGENPMAVNGIVPPAIASPLPVRSAPKSPARAQSPQLVKKYILKLSTRKPPKKKIMSAETVLDDDIEEDHTSAAAASPNVAATAEPSIAAPAPAPYPSIASTVARASGADSAPGPSEESAAATRRGLRARRPAQQRPYSYDMEIFEESESDGTEEQPVAQPSSIVPSRRVSVASLSTEPLVQLDPETLAILQGAVDPEPEGEMDNQRRPKHFKGKGRAWKKEESDEDVEFNPTKKKNAARAKAKAKAQAQAQQQQPKKRGRPRKSGLSEDVIRDDSEAASPAQTMDASPSPAAPESSTKKTRKPTRKSVLSEALVHDDSDGQEATGDAQATPATPTREISTPAARKRGRPRKSDQSTSSKDHDESAQDMSYTPEGTPNKSYTPKGEPTELLPQPESRNGSAPGTPSGIEAHMASVNADDEDDEMEL</sequence>
<feature type="compositionally biased region" description="Low complexity" evidence="1">
    <location>
        <begin position="326"/>
        <end position="341"/>
    </location>
</feature>
<dbReference type="EMBL" id="ML979132">
    <property type="protein sequence ID" value="KAF1920560.1"/>
    <property type="molecule type" value="Genomic_DNA"/>
</dbReference>
<proteinExistence type="predicted"/>
<feature type="compositionally biased region" description="Low complexity" evidence="1">
    <location>
        <begin position="290"/>
        <end position="319"/>
    </location>
</feature>
<feature type="region of interest" description="Disordered" evidence="1">
    <location>
        <begin position="11"/>
        <end position="38"/>
    </location>
</feature>
<feature type="compositionally biased region" description="Polar residues" evidence="1">
    <location>
        <begin position="584"/>
        <end position="598"/>
    </location>
</feature>
<dbReference type="InterPro" id="IPR017956">
    <property type="entry name" value="AT_hook_DNA-bd_motif"/>
</dbReference>
<evidence type="ECO:0000313" key="2">
    <source>
        <dbReference type="EMBL" id="KAF1920560.1"/>
    </source>
</evidence>
<keyword evidence="3" id="KW-1185">Reference proteome</keyword>
<feature type="compositionally biased region" description="Basic residues" evidence="1">
    <location>
        <begin position="450"/>
        <end position="462"/>
    </location>
</feature>
<feature type="region of interest" description="Disordered" evidence="1">
    <location>
        <begin position="105"/>
        <end position="643"/>
    </location>
</feature>
<feature type="compositionally biased region" description="Polar residues" evidence="1">
    <location>
        <begin position="11"/>
        <end position="27"/>
    </location>
</feature>
<feature type="compositionally biased region" description="Basic and acidic residues" evidence="1">
    <location>
        <begin position="568"/>
        <end position="582"/>
    </location>
</feature>
<dbReference type="Proteomes" id="UP000800096">
    <property type="component" value="Unassembled WGS sequence"/>
</dbReference>
<feature type="compositionally biased region" description="Basic residues" evidence="1">
    <location>
        <begin position="263"/>
        <end position="272"/>
    </location>
</feature>
<reference evidence="2" key="1">
    <citation type="journal article" date="2020" name="Stud. Mycol.">
        <title>101 Dothideomycetes genomes: a test case for predicting lifestyles and emergence of pathogens.</title>
        <authorList>
            <person name="Haridas S."/>
            <person name="Albert R."/>
            <person name="Binder M."/>
            <person name="Bloem J."/>
            <person name="Labutti K."/>
            <person name="Salamov A."/>
            <person name="Andreopoulos B."/>
            <person name="Baker S."/>
            <person name="Barry K."/>
            <person name="Bills G."/>
            <person name="Bluhm B."/>
            <person name="Cannon C."/>
            <person name="Castanera R."/>
            <person name="Culley D."/>
            <person name="Daum C."/>
            <person name="Ezra D."/>
            <person name="Gonzalez J."/>
            <person name="Henrissat B."/>
            <person name="Kuo A."/>
            <person name="Liang C."/>
            <person name="Lipzen A."/>
            <person name="Lutzoni F."/>
            <person name="Magnuson J."/>
            <person name="Mondo S."/>
            <person name="Nolan M."/>
            <person name="Ohm R."/>
            <person name="Pangilinan J."/>
            <person name="Park H.-J."/>
            <person name="Ramirez L."/>
            <person name="Alfaro M."/>
            <person name="Sun H."/>
            <person name="Tritt A."/>
            <person name="Yoshinaga Y."/>
            <person name="Zwiers L.-H."/>
            <person name="Turgeon B."/>
            <person name="Goodwin S."/>
            <person name="Spatafora J."/>
            <person name="Crous P."/>
            <person name="Grigoriev I."/>
        </authorList>
    </citation>
    <scope>NUCLEOTIDE SEQUENCE</scope>
    <source>
        <strain evidence="2">HMLAC05119</strain>
    </source>
</reference>
<dbReference type="OrthoDB" id="3795696at2759"/>
<feature type="compositionally biased region" description="Low complexity" evidence="1">
    <location>
        <begin position="463"/>
        <end position="472"/>
    </location>
</feature>
<evidence type="ECO:0000256" key="1">
    <source>
        <dbReference type="SAM" id="MobiDB-lite"/>
    </source>
</evidence>
<organism evidence="2 3">
    <name type="scientific">Ampelomyces quisqualis</name>
    <name type="common">Powdery mildew agent</name>
    <dbReference type="NCBI Taxonomy" id="50730"/>
    <lineage>
        <taxon>Eukaryota</taxon>
        <taxon>Fungi</taxon>
        <taxon>Dikarya</taxon>
        <taxon>Ascomycota</taxon>
        <taxon>Pezizomycotina</taxon>
        <taxon>Dothideomycetes</taxon>
        <taxon>Pleosporomycetidae</taxon>
        <taxon>Pleosporales</taxon>
        <taxon>Pleosporineae</taxon>
        <taxon>Phaeosphaeriaceae</taxon>
        <taxon>Ampelomyces</taxon>
    </lineage>
</organism>
<dbReference type="AlphaFoldDB" id="A0A6A5R0D2"/>
<feature type="compositionally biased region" description="Low complexity" evidence="1">
    <location>
        <begin position="504"/>
        <end position="513"/>
    </location>
</feature>
<feature type="compositionally biased region" description="Basic residues" evidence="1">
    <location>
        <begin position="194"/>
        <end position="204"/>
    </location>
</feature>
<dbReference type="SMART" id="SM00384">
    <property type="entry name" value="AT_hook"/>
    <property type="match status" value="2"/>
</dbReference>
<dbReference type="PRINTS" id="PR00929">
    <property type="entry name" value="ATHOOK"/>
</dbReference>
<feature type="compositionally biased region" description="Acidic residues" evidence="1">
    <location>
        <begin position="165"/>
        <end position="174"/>
    </location>
</feature>
<feature type="compositionally biased region" description="Basic residues" evidence="1">
    <location>
        <begin position="425"/>
        <end position="435"/>
    </location>
</feature>